<organism evidence="3 4">
    <name type="scientific">Galemys pyrenaicus</name>
    <name type="common">Iberian desman</name>
    <name type="synonym">Pyrenean desman</name>
    <dbReference type="NCBI Taxonomy" id="202257"/>
    <lineage>
        <taxon>Eukaryota</taxon>
        <taxon>Metazoa</taxon>
        <taxon>Chordata</taxon>
        <taxon>Craniata</taxon>
        <taxon>Vertebrata</taxon>
        <taxon>Euteleostomi</taxon>
        <taxon>Mammalia</taxon>
        <taxon>Eutheria</taxon>
        <taxon>Laurasiatheria</taxon>
        <taxon>Eulipotyphla</taxon>
        <taxon>Talpidae</taxon>
        <taxon>Galemys</taxon>
    </lineage>
</organism>
<feature type="non-terminal residue" evidence="3">
    <location>
        <position position="265"/>
    </location>
</feature>
<keyword evidence="2" id="KW-0812">Transmembrane</keyword>
<keyword evidence="2" id="KW-1133">Transmembrane helix</keyword>
<comment type="caution">
    <text evidence="3">The sequence shown here is derived from an EMBL/GenBank/DDBJ whole genome shotgun (WGS) entry which is preliminary data.</text>
</comment>
<dbReference type="GO" id="GO:0004888">
    <property type="term" value="F:transmembrane signaling receptor activity"/>
    <property type="evidence" value="ECO:0007669"/>
    <property type="project" value="InterPro"/>
</dbReference>
<feature type="transmembrane region" description="Helical" evidence="2">
    <location>
        <begin position="74"/>
        <end position="97"/>
    </location>
</feature>
<dbReference type="PANTHER" id="PTHR15028:SF6">
    <property type="entry name" value="B-CELL DIFFERENTIATION ANTIGEN CD72"/>
    <property type="match status" value="1"/>
</dbReference>
<dbReference type="GO" id="GO:0005886">
    <property type="term" value="C:plasma membrane"/>
    <property type="evidence" value="ECO:0007669"/>
    <property type="project" value="InterPro"/>
</dbReference>
<dbReference type="SUPFAM" id="SSF56436">
    <property type="entry name" value="C-type lectin-like"/>
    <property type="match status" value="1"/>
</dbReference>
<dbReference type="OrthoDB" id="8953283at2759"/>
<evidence type="ECO:0000256" key="1">
    <source>
        <dbReference type="SAM" id="MobiDB-lite"/>
    </source>
</evidence>
<gene>
    <name evidence="3" type="ORF">J0S82_015535</name>
</gene>
<dbReference type="Proteomes" id="UP000700334">
    <property type="component" value="Unassembled WGS sequence"/>
</dbReference>
<feature type="region of interest" description="Disordered" evidence="1">
    <location>
        <begin position="170"/>
        <end position="189"/>
    </location>
</feature>
<dbReference type="Gene3D" id="3.10.100.10">
    <property type="entry name" value="Mannose-Binding Protein A, subunit A"/>
    <property type="match status" value="1"/>
</dbReference>
<reference evidence="3" key="1">
    <citation type="journal article" date="2021" name="Evol. Appl.">
        <title>The genome of the Pyrenean desman and the effects of bottlenecks and inbreeding on the genomic landscape of an endangered species.</title>
        <authorList>
            <person name="Escoda L."/>
            <person name="Castresana J."/>
        </authorList>
    </citation>
    <scope>NUCLEOTIDE SEQUENCE</scope>
    <source>
        <strain evidence="3">IBE-C5619</strain>
    </source>
</reference>
<dbReference type="InterPro" id="IPR016186">
    <property type="entry name" value="C-type_lectin-like/link_sf"/>
</dbReference>
<proteinExistence type="predicted"/>
<dbReference type="EMBL" id="JAGFMF010012196">
    <property type="protein sequence ID" value="KAG8505987.1"/>
    <property type="molecule type" value="Genomic_DNA"/>
</dbReference>
<keyword evidence="4" id="KW-1185">Reference proteome</keyword>
<feature type="compositionally biased region" description="Basic and acidic residues" evidence="1">
    <location>
        <begin position="171"/>
        <end position="189"/>
    </location>
</feature>
<protein>
    <submittedName>
        <fullName evidence="3">B-cell differentiation antigen CD72</fullName>
    </submittedName>
</protein>
<evidence type="ECO:0000256" key="2">
    <source>
        <dbReference type="SAM" id="Phobius"/>
    </source>
</evidence>
<sequence length="265" mass="29722">GRGATAMAEAITYADLRFVKAPLKNISNQLGQDPDADEDGDITYENVQVPSISAGLSSLAYPGPGDKAGPAAHIQYFLLGLLLLCLLLGVAAVCLGVRYMQVSQQHQQMNELLEATNSSIRQQLLLKTSQLEKKEEELQASKKELVQSQQSRQEEQKVCQATQEQLQTCQSERDETKKTLNNEEEQRRNLERRLSRLQETQTFISCTSSGTCSGRGEMDTCCPVGWTQYDNHCFHISLTRRTWEESQKYCKSLSSDLATFRGNYI</sequence>
<dbReference type="AlphaFoldDB" id="A0A8J6DDK6"/>
<evidence type="ECO:0000313" key="4">
    <source>
        <dbReference type="Proteomes" id="UP000700334"/>
    </source>
</evidence>
<accession>A0A8J6DDK6</accession>
<name>A0A8J6DDK6_GALPY</name>
<evidence type="ECO:0000313" key="3">
    <source>
        <dbReference type="EMBL" id="KAG8505987.1"/>
    </source>
</evidence>
<keyword evidence="2" id="KW-0472">Membrane</keyword>
<feature type="non-terminal residue" evidence="3">
    <location>
        <position position="1"/>
    </location>
</feature>
<dbReference type="InterPro" id="IPR039689">
    <property type="entry name" value="CD72"/>
</dbReference>
<dbReference type="InterPro" id="IPR016187">
    <property type="entry name" value="CTDL_fold"/>
</dbReference>
<dbReference type="PANTHER" id="PTHR15028">
    <property type="entry name" value="CD72-RELATED"/>
    <property type="match status" value="1"/>
</dbReference>